<dbReference type="AlphaFoldDB" id="F5XQN5"/>
<dbReference type="eggNOG" id="COG1609">
    <property type="taxonomic scope" value="Bacteria"/>
</dbReference>
<gene>
    <name evidence="6" type="ordered locus">MLP_15210</name>
</gene>
<evidence type="ECO:0000256" key="2">
    <source>
        <dbReference type="ARBA" id="ARBA00023125"/>
    </source>
</evidence>
<dbReference type="PANTHER" id="PTHR30146">
    <property type="entry name" value="LACI-RELATED TRANSCRIPTIONAL REPRESSOR"/>
    <property type="match status" value="1"/>
</dbReference>
<dbReference type="PANTHER" id="PTHR30146:SF109">
    <property type="entry name" value="HTH-TYPE TRANSCRIPTIONAL REGULATOR GALS"/>
    <property type="match status" value="1"/>
</dbReference>
<dbReference type="SMART" id="SM00354">
    <property type="entry name" value="HTH_LACI"/>
    <property type="match status" value="1"/>
</dbReference>
<keyword evidence="3" id="KW-0804">Transcription</keyword>
<proteinExistence type="predicted"/>
<dbReference type="STRING" id="1032480.MLP_15210"/>
<dbReference type="Gene3D" id="1.10.260.40">
    <property type="entry name" value="lambda repressor-like DNA-binding domains"/>
    <property type="match status" value="1"/>
</dbReference>
<dbReference type="InterPro" id="IPR046335">
    <property type="entry name" value="LacI/GalR-like_sensor"/>
</dbReference>
<dbReference type="PROSITE" id="PS50932">
    <property type="entry name" value="HTH_LACI_2"/>
    <property type="match status" value="1"/>
</dbReference>
<evidence type="ECO:0000256" key="3">
    <source>
        <dbReference type="ARBA" id="ARBA00023163"/>
    </source>
</evidence>
<dbReference type="SUPFAM" id="SSF53822">
    <property type="entry name" value="Periplasmic binding protein-like I"/>
    <property type="match status" value="1"/>
</dbReference>
<dbReference type="Pfam" id="PF00356">
    <property type="entry name" value="LacI"/>
    <property type="match status" value="1"/>
</dbReference>
<dbReference type="CDD" id="cd01392">
    <property type="entry name" value="HTH_LacI"/>
    <property type="match status" value="1"/>
</dbReference>
<feature type="domain" description="HTH lacI-type" evidence="5">
    <location>
        <begin position="41"/>
        <end position="95"/>
    </location>
</feature>
<accession>F5XQN5</accession>
<dbReference type="KEGG" id="mph:MLP_15210"/>
<dbReference type="RefSeq" id="WP_013862418.1">
    <property type="nucleotide sequence ID" value="NC_015635.1"/>
</dbReference>
<evidence type="ECO:0000256" key="4">
    <source>
        <dbReference type="SAM" id="MobiDB-lite"/>
    </source>
</evidence>
<dbReference type="InterPro" id="IPR000843">
    <property type="entry name" value="HTH_LacI"/>
</dbReference>
<dbReference type="PROSITE" id="PS00356">
    <property type="entry name" value="HTH_LACI_1"/>
    <property type="match status" value="1"/>
</dbReference>
<dbReference type="Proteomes" id="UP000007947">
    <property type="component" value="Chromosome"/>
</dbReference>
<dbReference type="CDD" id="cd01574">
    <property type="entry name" value="PBP1_LacI"/>
    <property type="match status" value="1"/>
</dbReference>
<evidence type="ECO:0000313" key="6">
    <source>
        <dbReference type="EMBL" id="BAK34535.1"/>
    </source>
</evidence>
<dbReference type="InterPro" id="IPR028082">
    <property type="entry name" value="Peripla_BP_I"/>
</dbReference>
<dbReference type="Pfam" id="PF13377">
    <property type="entry name" value="Peripla_BP_3"/>
    <property type="match status" value="1"/>
</dbReference>
<dbReference type="EMBL" id="AP012204">
    <property type="protein sequence ID" value="BAK34535.1"/>
    <property type="molecule type" value="Genomic_DNA"/>
</dbReference>
<keyword evidence="1" id="KW-0805">Transcription regulation</keyword>
<dbReference type="GO" id="GO:0000976">
    <property type="term" value="F:transcription cis-regulatory region binding"/>
    <property type="evidence" value="ECO:0007669"/>
    <property type="project" value="TreeGrafter"/>
</dbReference>
<protein>
    <submittedName>
        <fullName evidence="6">LacI family transcriptional regulator</fullName>
    </submittedName>
</protein>
<evidence type="ECO:0000259" key="5">
    <source>
        <dbReference type="PROSITE" id="PS50932"/>
    </source>
</evidence>
<feature type="region of interest" description="Disordered" evidence="4">
    <location>
        <begin position="1"/>
        <end position="40"/>
    </location>
</feature>
<feature type="region of interest" description="Disordered" evidence="4">
    <location>
        <begin position="351"/>
        <end position="370"/>
    </location>
</feature>
<dbReference type="InterPro" id="IPR010982">
    <property type="entry name" value="Lambda_DNA-bd_dom_sf"/>
</dbReference>
<dbReference type="SUPFAM" id="SSF47413">
    <property type="entry name" value="lambda repressor-like DNA-binding domains"/>
    <property type="match status" value="1"/>
</dbReference>
<keyword evidence="7" id="KW-1185">Reference proteome</keyword>
<sequence>MSSHSGGASTPPDLVSDGDASVSAGPAGGSPTSFRQRERQPTIRDVASLAQVSLPTVSRVLTGAVPVREATRKRVLEAMRELGYRPNGAARALVQGQQPIVGVITRDTTRHGYARMLLNIEARAKLHGYLVAITVVDPEEFDTAGGALDVLLAQPIVGVVVLDYHTYDPVKLQRRLGSIPIATVIHGGESPVDVAHVLVDDYEAARETTRHLLSLGHQTVHHIAVPGQQANQGSHARERGWREALEAAGAPVPAVQRTDWSIASGVAAGAALAADPTVTAVFCSNDELAFATMRSMHEAGRQVPADVSVAGLDDEPLASIWVPSLTTYRLDFDWAGQAALELLIDPAEGAQRAGNPRSGLVVRESTRPPR</sequence>
<dbReference type="Gene3D" id="3.40.50.2300">
    <property type="match status" value="2"/>
</dbReference>
<evidence type="ECO:0000256" key="1">
    <source>
        <dbReference type="ARBA" id="ARBA00023015"/>
    </source>
</evidence>
<name>F5XQN5_MICPN</name>
<keyword evidence="2" id="KW-0238">DNA-binding</keyword>
<reference evidence="6 7" key="1">
    <citation type="submission" date="2011-05" db="EMBL/GenBank/DDBJ databases">
        <title>Whole genome sequence of Microlunatus phosphovorus NM-1.</title>
        <authorList>
            <person name="Hosoyama A."/>
            <person name="Sasaki K."/>
            <person name="Harada T."/>
            <person name="Igarashi R."/>
            <person name="Kawakoshi A."/>
            <person name="Sasagawa M."/>
            <person name="Fukada J."/>
            <person name="Nakamura S."/>
            <person name="Katano Y."/>
            <person name="Hanada S."/>
            <person name="Kamagata Y."/>
            <person name="Nakamura N."/>
            <person name="Yamazaki S."/>
            <person name="Fujita N."/>
        </authorList>
    </citation>
    <scope>NUCLEOTIDE SEQUENCE [LARGE SCALE GENOMIC DNA]</scope>
    <source>
        <strain evidence="7">ATCC 700054 / DSM 10555 / JCM 9379 / NBRC 101784 / NCIMB 13414 / VKM Ac-1990 / NM-1</strain>
    </source>
</reference>
<dbReference type="HOGENOM" id="CLU_037628_6_1_11"/>
<evidence type="ECO:0000313" key="7">
    <source>
        <dbReference type="Proteomes" id="UP000007947"/>
    </source>
</evidence>
<dbReference type="GO" id="GO:0003700">
    <property type="term" value="F:DNA-binding transcription factor activity"/>
    <property type="evidence" value="ECO:0007669"/>
    <property type="project" value="TreeGrafter"/>
</dbReference>
<organism evidence="6 7">
    <name type="scientific">Microlunatus phosphovorus (strain ATCC 700054 / DSM 10555 / JCM 9379 / NBRC 101784 / NCIMB 13414 / VKM Ac-1990 / NM-1)</name>
    <dbReference type="NCBI Taxonomy" id="1032480"/>
    <lineage>
        <taxon>Bacteria</taxon>
        <taxon>Bacillati</taxon>
        <taxon>Actinomycetota</taxon>
        <taxon>Actinomycetes</taxon>
        <taxon>Propionibacteriales</taxon>
        <taxon>Propionibacteriaceae</taxon>
        <taxon>Microlunatus</taxon>
    </lineage>
</organism>